<comment type="caution">
    <text evidence="2">The sequence shown here is derived from an EMBL/GenBank/DDBJ whole genome shotgun (WGS) entry which is preliminary data.</text>
</comment>
<dbReference type="AlphaFoldDB" id="A0AA39CGZ1"/>
<dbReference type="Proteomes" id="UP001172673">
    <property type="component" value="Unassembled WGS sequence"/>
</dbReference>
<sequence>MDSSPLKRKRSIFGSGVQDDIEDHKRIRELSPADSAISNEALTHLTPWLPSEIIPMIWKSCDADTLKTMRLTCMLWADEIGKILFRHVTMIPHIYFMERFVDTFKPSKVCGYIRRLVVRVSWVDQLSLLHEKYIESQKYDAGHRAHTSSFWTLEDFYKIYPPESRDHHMIALEIAVFAKVIALLPHVRVLQTDFRYQPSSDEPGSFQPPAWKTLLRRFDLEDTEHGVIGESNHNPGYAFAFCTSLMYALAVNDFRLQALYLHDLDPTALSLPEFDEEEGNEKVHPATLFLGFCKRLVWLEVTIADHRDWRGAQAEIAESSAALLQKNFTCKQNELAIFLNAHCPRLRNLVLMDIVLLGQSDEKKACWVALLDSLRRVFNRRGPWRRRIDFQGFFTNLGRQHWHVENNDGRPAEGVKSKMVEWFRDKDASLDTCPLRVFRIGQDENDVTVPDDILIQATDLSWSMSCPAEDMPIVNSDSSSSSGNSDAGMQDAN</sequence>
<organism evidence="2 3">
    <name type="scientific">Cladophialophora chaetospira</name>
    <dbReference type="NCBI Taxonomy" id="386627"/>
    <lineage>
        <taxon>Eukaryota</taxon>
        <taxon>Fungi</taxon>
        <taxon>Dikarya</taxon>
        <taxon>Ascomycota</taxon>
        <taxon>Pezizomycotina</taxon>
        <taxon>Eurotiomycetes</taxon>
        <taxon>Chaetothyriomycetidae</taxon>
        <taxon>Chaetothyriales</taxon>
        <taxon>Herpotrichiellaceae</taxon>
        <taxon>Cladophialophora</taxon>
    </lineage>
</organism>
<feature type="compositionally biased region" description="Low complexity" evidence="1">
    <location>
        <begin position="475"/>
        <end position="486"/>
    </location>
</feature>
<evidence type="ECO:0000256" key="1">
    <source>
        <dbReference type="SAM" id="MobiDB-lite"/>
    </source>
</evidence>
<dbReference type="EMBL" id="JAPDRK010000011">
    <property type="protein sequence ID" value="KAJ9607934.1"/>
    <property type="molecule type" value="Genomic_DNA"/>
</dbReference>
<feature type="region of interest" description="Disordered" evidence="1">
    <location>
        <begin position="471"/>
        <end position="493"/>
    </location>
</feature>
<reference evidence="2" key="1">
    <citation type="submission" date="2022-10" db="EMBL/GenBank/DDBJ databases">
        <title>Culturing micro-colonial fungi from biological soil crusts in the Mojave desert and describing Neophaeococcomyces mojavensis, and introducing the new genera and species Taxawa tesnikishii.</title>
        <authorList>
            <person name="Kurbessoian T."/>
            <person name="Stajich J.E."/>
        </authorList>
    </citation>
    <scope>NUCLEOTIDE SEQUENCE</scope>
    <source>
        <strain evidence="2">TK_41</strain>
    </source>
</reference>
<accession>A0AA39CGZ1</accession>
<evidence type="ECO:0000313" key="2">
    <source>
        <dbReference type="EMBL" id="KAJ9607934.1"/>
    </source>
</evidence>
<proteinExistence type="predicted"/>
<keyword evidence="3" id="KW-1185">Reference proteome</keyword>
<gene>
    <name evidence="2" type="ORF">H2200_008013</name>
</gene>
<evidence type="ECO:0000313" key="3">
    <source>
        <dbReference type="Proteomes" id="UP001172673"/>
    </source>
</evidence>
<name>A0AA39CGZ1_9EURO</name>
<protein>
    <submittedName>
        <fullName evidence="2">Uncharacterized protein</fullName>
    </submittedName>
</protein>